<comment type="caution">
    <text evidence="3">The sequence shown here is derived from an EMBL/GenBank/DDBJ whole genome shotgun (WGS) entry which is preliminary data.</text>
</comment>
<keyword evidence="4" id="KW-1185">Reference proteome</keyword>
<evidence type="ECO:0000256" key="1">
    <source>
        <dbReference type="ARBA" id="ARBA00022614"/>
    </source>
</evidence>
<dbReference type="InterPro" id="IPR003591">
    <property type="entry name" value="Leu-rich_rpt_typical-subtyp"/>
</dbReference>
<dbReference type="VEuPathDB" id="MicrosporidiaDB:CWI36_0201p0050"/>
<dbReference type="AlphaFoldDB" id="A0A4Q9LIG9"/>
<dbReference type="Proteomes" id="UP000291404">
    <property type="component" value="Unassembled WGS sequence"/>
</dbReference>
<dbReference type="VEuPathDB" id="MicrosporidiaDB:CWI39_2500p0010"/>
<dbReference type="SMART" id="SM00369">
    <property type="entry name" value="LRR_TYP"/>
    <property type="match status" value="3"/>
</dbReference>
<dbReference type="SUPFAM" id="SSF52058">
    <property type="entry name" value="L domain-like"/>
    <property type="match status" value="1"/>
</dbReference>
<evidence type="ECO:0000256" key="2">
    <source>
        <dbReference type="ARBA" id="ARBA00022737"/>
    </source>
</evidence>
<dbReference type="PANTHER" id="PTHR46652">
    <property type="entry name" value="LEUCINE-RICH REPEAT AND IQ DOMAIN-CONTAINING PROTEIN 1-RELATED"/>
    <property type="match status" value="1"/>
</dbReference>
<dbReference type="InterPro" id="IPR025875">
    <property type="entry name" value="Leu-rich_rpt_4"/>
</dbReference>
<evidence type="ECO:0000313" key="3">
    <source>
        <dbReference type="EMBL" id="TBU07968.1"/>
    </source>
</evidence>
<dbReference type="InterPro" id="IPR050836">
    <property type="entry name" value="SDS22/Internalin_LRR"/>
</dbReference>
<reference evidence="3 4" key="1">
    <citation type="submission" date="2017-12" db="EMBL/GenBank/DDBJ databases">
        <authorList>
            <person name="Pombert J.-F."/>
            <person name="Haag K.L."/>
            <person name="Ebert D."/>
        </authorList>
    </citation>
    <scope>NUCLEOTIDE SEQUENCE [LARGE SCALE GENOMIC DNA]</scope>
    <source>
        <strain evidence="3">BE-OM-2</strain>
    </source>
</reference>
<dbReference type="InterPro" id="IPR032675">
    <property type="entry name" value="LRR_dom_sf"/>
</dbReference>
<gene>
    <name evidence="3" type="ORF">CWI36_0201p0050</name>
</gene>
<dbReference type="Pfam" id="PF12799">
    <property type="entry name" value="LRR_4"/>
    <property type="match status" value="2"/>
</dbReference>
<keyword evidence="1" id="KW-0433">Leucine-rich repeat</keyword>
<protein>
    <submittedName>
        <fullName evidence="3">Regulatory subunit of protein phosphatase 1</fullName>
    </submittedName>
</protein>
<name>A0A4Q9LIG9_9MICR</name>
<dbReference type="PROSITE" id="PS51450">
    <property type="entry name" value="LRR"/>
    <property type="match status" value="5"/>
</dbReference>
<dbReference type="InterPro" id="IPR001611">
    <property type="entry name" value="Leu-rich_rpt"/>
</dbReference>
<dbReference type="Gene3D" id="3.80.10.10">
    <property type="entry name" value="Ribonuclease Inhibitor"/>
    <property type="match status" value="2"/>
</dbReference>
<keyword evidence="2" id="KW-0677">Repeat</keyword>
<dbReference type="STRING" id="148818.A0A4Q9LIG9"/>
<sequence>MDTNEEDVMYLSHSKVEKIPEISSKVRRVILNRNKIKEMEFLFHENIEDLDLNDNEIKNINGLENLPNLKILDLSFNLITQISNISLTHLRELYLISNDIEKIENLENLPNLIKLDLACNSIKKLENLITLPLLEELYLGNNYISKVENIEELKNLKVLALQNNSLEFVDCINIPVNVHSLLLCENFELSVVTNCNHLKFLKYLEIDKTQVKKENLNISRSVDIIS</sequence>
<evidence type="ECO:0000313" key="4">
    <source>
        <dbReference type="Proteomes" id="UP000291404"/>
    </source>
</evidence>
<dbReference type="EMBL" id="PITI01000201">
    <property type="protein sequence ID" value="TBU07968.1"/>
    <property type="molecule type" value="Genomic_DNA"/>
</dbReference>
<organism evidence="3 4">
    <name type="scientific">Hamiltosporidium magnivora</name>
    <dbReference type="NCBI Taxonomy" id="148818"/>
    <lineage>
        <taxon>Eukaryota</taxon>
        <taxon>Fungi</taxon>
        <taxon>Fungi incertae sedis</taxon>
        <taxon>Microsporidia</taxon>
        <taxon>Dubosqiidae</taxon>
        <taxon>Hamiltosporidium</taxon>
    </lineage>
</organism>
<dbReference type="SMART" id="SM00365">
    <property type="entry name" value="LRR_SD22"/>
    <property type="match status" value="6"/>
</dbReference>
<accession>A0A4Q9LIG9</accession>
<dbReference type="PANTHER" id="PTHR46652:SF3">
    <property type="entry name" value="LEUCINE-RICH REPEAT-CONTAINING PROTEIN 9"/>
    <property type="match status" value="1"/>
</dbReference>
<proteinExistence type="predicted"/>